<evidence type="ECO:0000313" key="2">
    <source>
        <dbReference type="EMBL" id="MFC5022984.1"/>
    </source>
</evidence>
<accession>A0ABV9XC14</accession>
<keyword evidence="3" id="KW-1185">Reference proteome</keyword>
<comment type="caution">
    <text evidence="2">The sequence shown here is derived from an EMBL/GenBank/DDBJ whole genome shotgun (WGS) entry which is preliminary data.</text>
</comment>
<organism evidence="2 3">
    <name type="scientific">Streptomyces coeruleoprunus</name>
    <dbReference type="NCBI Taxonomy" id="285563"/>
    <lineage>
        <taxon>Bacteria</taxon>
        <taxon>Bacillati</taxon>
        <taxon>Actinomycetota</taxon>
        <taxon>Actinomycetes</taxon>
        <taxon>Kitasatosporales</taxon>
        <taxon>Streptomycetaceae</taxon>
        <taxon>Streptomyces</taxon>
    </lineage>
</organism>
<dbReference type="Proteomes" id="UP001595829">
    <property type="component" value="Unassembled WGS sequence"/>
</dbReference>
<dbReference type="EMBL" id="JBHSJD010000007">
    <property type="protein sequence ID" value="MFC5022984.1"/>
    <property type="molecule type" value="Genomic_DNA"/>
</dbReference>
<gene>
    <name evidence="2" type="ORF">ACFPM3_12665</name>
</gene>
<feature type="domain" description="DUF397" evidence="1">
    <location>
        <begin position="5"/>
        <end position="56"/>
    </location>
</feature>
<evidence type="ECO:0000259" key="1">
    <source>
        <dbReference type="Pfam" id="PF04149"/>
    </source>
</evidence>
<dbReference type="Pfam" id="PF04149">
    <property type="entry name" value="DUF397"/>
    <property type="match status" value="1"/>
</dbReference>
<protein>
    <submittedName>
        <fullName evidence="2">DUF397 domain-containing protein</fullName>
    </submittedName>
</protein>
<reference evidence="3" key="1">
    <citation type="journal article" date="2019" name="Int. J. Syst. Evol. Microbiol.">
        <title>The Global Catalogue of Microorganisms (GCM) 10K type strain sequencing project: providing services to taxonomists for standard genome sequencing and annotation.</title>
        <authorList>
            <consortium name="The Broad Institute Genomics Platform"/>
            <consortium name="The Broad Institute Genome Sequencing Center for Infectious Disease"/>
            <person name="Wu L."/>
            <person name="Ma J."/>
        </authorList>
    </citation>
    <scope>NUCLEOTIDE SEQUENCE [LARGE SCALE GENOMIC DNA]</scope>
    <source>
        <strain evidence="3">CGMCC 4.1648</strain>
    </source>
</reference>
<evidence type="ECO:0000313" key="3">
    <source>
        <dbReference type="Proteomes" id="UP001595829"/>
    </source>
</evidence>
<dbReference type="RefSeq" id="WP_345690348.1">
    <property type="nucleotide sequence ID" value="NZ_BAABIT010000001.1"/>
</dbReference>
<name>A0ABV9XC14_9ACTN</name>
<dbReference type="InterPro" id="IPR007278">
    <property type="entry name" value="DUF397"/>
</dbReference>
<sequence>MSSTLRWFKSSYTNAGGGECIEVAFDRHRSSHTVHIRGSKKTGGPLAVAPSAWSAFPALTTAE</sequence>
<proteinExistence type="predicted"/>